<organism evidence="2">
    <name type="scientific">Panicum hallii</name>
    <dbReference type="NCBI Taxonomy" id="206008"/>
    <lineage>
        <taxon>Eukaryota</taxon>
        <taxon>Viridiplantae</taxon>
        <taxon>Streptophyta</taxon>
        <taxon>Embryophyta</taxon>
        <taxon>Tracheophyta</taxon>
        <taxon>Spermatophyta</taxon>
        <taxon>Magnoliopsida</taxon>
        <taxon>Liliopsida</taxon>
        <taxon>Poales</taxon>
        <taxon>Poaceae</taxon>
        <taxon>PACMAD clade</taxon>
        <taxon>Panicoideae</taxon>
        <taxon>Panicodae</taxon>
        <taxon>Paniceae</taxon>
        <taxon>Panicinae</taxon>
        <taxon>Panicum</taxon>
        <taxon>Panicum sect. Panicum</taxon>
    </lineage>
</organism>
<feature type="region of interest" description="Disordered" evidence="1">
    <location>
        <begin position="1"/>
        <end position="32"/>
    </location>
</feature>
<protein>
    <submittedName>
        <fullName evidence="2">Uncharacterized protein</fullName>
    </submittedName>
</protein>
<proteinExistence type="predicted"/>
<dbReference type="Proteomes" id="UP000243499">
    <property type="component" value="Chromosome 2"/>
</dbReference>
<sequence length="86" mass="9307">MAPGDDRGPIDANQAERANQRKMNKATKPLVRREDRGRWRLLETHVVEAVPCCGALGGGVVHGEHQFAMVGQRTASSVAGEIFHCG</sequence>
<dbReference type="AlphaFoldDB" id="A0A2S3GZ80"/>
<reference evidence="2" key="1">
    <citation type="submission" date="2018-04" db="EMBL/GenBank/DDBJ databases">
        <title>WGS assembly of Panicum hallii.</title>
        <authorList>
            <person name="Lovell J."/>
            <person name="Jenkins J."/>
            <person name="Lowry D."/>
            <person name="Mamidi S."/>
            <person name="Sreedasyam A."/>
            <person name="Weng X."/>
            <person name="Barry K."/>
            <person name="Bonette J."/>
            <person name="Campitelli B."/>
            <person name="Daum C."/>
            <person name="Gordon S."/>
            <person name="Gould B."/>
            <person name="Lipzen A."/>
            <person name="Macqueen A."/>
            <person name="Palacio-Mejia J."/>
            <person name="Plott C."/>
            <person name="Shakirov E."/>
            <person name="Shu S."/>
            <person name="Yoshinaga Y."/>
            <person name="Zane M."/>
            <person name="Rokhsar D."/>
            <person name="Grimwood J."/>
            <person name="Schmutz J."/>
            <person name="Juenger T."/>
        </authorList>
    </citation>
    <scope>NUCLEOTIDE SEQUENCE [LARGE SCALE GENOMIC DNA]</scope>
    <source>
        <strain evidence="2">FIL2</strain>
    </source>
</reference>
<dbReference type="Gramene" id="PAN12181">
    <property type="protein sequence ID" value="PAN12181"/>
    <property type="gene ID" value="PAHAL_2G248200"/>
</dbReference>
<evidence type="ECO:0000313" key="2">
    <source>
        <dbReference type="EMBL" id="PAN12181.1"/>
    </source>
</evidence>
<accession>A0A2S3GZ80</accession>
<evidence type="ECO:0000256" key="1">
    <source>
        <dbReference type="SAM" id="MobiDB-lite"/>
    </source>
</evidence>
<dbReference type="EMBL" id="CM008047">
    <property type="protein sequence ID" value="PAN12181.1"/>
    <property type="molecule type" value="Genomic_DNA"/>
</dbReference>
<gene>
    <name evidence="2" type="ORF">PAHAL_2G248200</name>
</gene>
<name>A0A2S3GZ80_9POAL</name>